<reference evidence="1" key="1">
    <citation type="journal article" date="2015" name="Nature">
        <title>Complex archaea that bridge the gap between prokaryotes and eukaryotes.</title>
        <authorList>
            <person name="Spang A."/>
            <person name="Saw J.H."/>
            <person name="Jorgensen S.L."/>
            <person name="Zaremba-Niedzwiedzka K."/>
            <person name="Martijn J."/>
            <person name="Lind A.E."/>
            <person name="van Eijk R."/>
            <person name="Schleper C."/>
            <person name="Guy L."/>
            <person name="Ettema T.J."/>
        </authorList>
    </citation>
    <scope>NUCLEOTIDE SEQUENCE</scope>
</reference>
<gene>
    <name evidence="1" type="ORF">LCGC14_0391450</name>
</gene>
<organism evidence="1">
    <name type="scientific">marine sediment metagenome</name>
    <dbReference type="NCBI Taxonomy" id="412755"/>
    <lineage>
        <taxon>unclassified sequences</taxon>
        <taxon>metagenomes</taxon>
        <taxon>ecological metagenomes</taxon>
    </lineage>
</organism>
<proteinExistence type="predicted"/>
<sequence>MPEFINPDGDTESRTNDYDLRWKRIDGIVQYGAVPENTPRAIAVGVDGDALERDLSVDGDGVASALEVNPILRSLVEENNIFARAMVLGLTAMTEVDLLAEASD</sequence>
<name>A0A0F9T5A9_9ZZZZ</name>
<dbReference type="AlphaFoldDB" id="A0A0F9T5A9"/>
<dbReference type="EMBL" id="LAZR01000328">
    <property type="protein sequence ID" value="KKN74344.1"/>
    <property type="molecule type" value="Genomic_DNA"/>
</dbReference>
<accession>A0A0F9T5A9</accession>
<protein>
    <submittedName>
        <fullName evidence="1">Uncharacterized protein</fullName>
    </submittedName>
</protein>
<evidence type="ECO:0000313" key="1">
    <source>
        <dbReference type="EMBL" id="KKN74344.1"/>
    </source>
</evidence>
<comment type="caution">
    <text evidence="1">The sequence shown here is derived from an EMBL/GenBank/DDBJ whole genome shotgun (WGS) entry which is preliminary data.</text>
</comment>